<organism evidence="1">
    <name type="scientific">Tanacetum cinerariifolium</name>
    <name type="common">Dalmatian daisy</name>
    <name type="synonym">Chrysanthemum cinerariifolium</name>
    <dbReference type="NCBI Taxonomy" id="118510"/>
    <lineage>
        <taxon>Eukaryota</taxon>
        <taxon>Viridiplantae</taxon>
        <taxon>Streptophyta</taxon>
        <taxon>Embryophyta</taxon>
        <taxon>Tracheophyta</taxon>
        <taxon>Spermatophyta</taxon>
        <taxon>Magnoliopsida</taxon>
        <taxon>eudicotyledons</taxon>
        <taxon>Gunneridae</taxon>
        <taxon>Pentapetalae</taxon>
        <taxon>asterids</taxon>
        <taxon>campanulids</taxon>
        <taxon>Asterales</taxon>
        <taxon>Asteraceae</taxon>
        <taxon>Asteroideae</taxon>
        <taxon>Anthemideae</taxon>
        <taxon>Anthemidinae</taxon>
        <taxon>Tanacetum</taxon>
    </lineage>
</organism>
<dbReference type="AlphaFoldDB" id="A0A699IGR8"/>
<comment type="caution">
    <text evidence="1">The sequence shown here is derived from an EMBL/GenBank/DDBJ whole genome shotgun (WGS) entry which is preliminary data.</text>
</comment>
<sequence length="48" mass="5841">MVGLLIRRRKRSVWKNLNQNRTKRTCNQKIAQQKYDIIAGPERREEPF</sequence>
<dbReference type="EMBL" id="BKCJ010283095">
    <property type="protein sequence ID" value="GEZ47253.1"/>
    <property type="molecule type" value="Genomic_DNA"/>
</dbReference>
<gene>
    <name evidence="1" type="ORF">Tci_519226</name>
</gene>
<reference evidence="1" key="1">
    <citation type="journal article" date="2019" name="Sci. Rep.">
        <title>Draft genome of Tanacetum cinerariifolium, the natural source of mosquito coil.</title>
        <authorList>
            <person name="Yamashiro T."/>
            <person name="Shiraishi A."/>
            <person name="Satake H."/>
            <person name="Nakayama K."/>
        </authorList>
    </citation>
    <scope>NUCLEOTIDE SEQUENCE</scope>
</reference>
<protein>
    <submittedName>
        <fullName evidence="1">Uncharacterized protein</fullName>
    </submittedName>
</protein>
<proteinExistence type="predicted"/>
<feature type="non-terminal residue" evidence="1">
    <location>
        <position position="48"/>
    </location>
</feature>
<name>A0A699IGR8_TANCI</name>
<evidence type="ECO:0000313" key="1">
    <source>
        <dbReference type="EMBL" id="GEZ47253.1"/>
    </source>
</evidence>
<accession>A0A699IGR8</accession>